<dbReference type="EMBL" id="FPKW01000014">
    <property type="protein sequence ID" value="SFZ95953.1"/>
    <property type="molecule type" value="Genomic_DNA"/>
</dbReference>
<dbReference type="Gene3D" id="3.40.50.720">
    <property type="entry name" value="NAD(P)-binding Rossmann-like Domain"/>
    <property type="match status" value="1"/>
</dbReference>
<protein>
    <recommendedName>
        <fullName evidence="1">NAD(P)-binding domain-containing protein</fullName>
    </recommendedName>
</protein>
<dbReference type="SUPFAM" id="SSF51735">
    <property type="entry name" value="NAD(P)-binding Rossmann-fold domains"/>
    <property type="match status" value="1"/>
</dbReference>
<dbReference type="AlphaFoldDB" id="A0A1K2IU39"/>
<dbReference type="PANTHER" id="PTHR43355:SF2">
    <property type="entry name" value="FLAVIN REDUCTASE (NADPH)"/>
    <property type="match status" value="1"/>
</dbReference>
<dbReference type="PANTHER" id="PTHR43355">
    <property type="entry name" value="FLAVIN REDUCTASE (NADPH)"/>
    <property type="match status" value="1"/>
</dbReference>
<dbReference type="Pfam" id="PF13460">
    <property type="entry name" value="NAD_binding_10"/>
    <property type="match status" value="1"/>
</dbReference>
<dbReference type="InterPro" id="IPR051606">
    <property type="entry name" value="Polyketide_Oxido-like"/>
</dbReference>
<dbReference type="Proteomes" id="UP000182034">
    <property type="component" value="Unassembled WGS sequence"/>
</dbReference>
<accession>A0A1K2IU39</accession>
<evidence type="ECO:0000313" key="2">
    <source>
        <dbReference type="EMBL" id="SFZ95953.1"/>
    </source>
</evidence>
<sequence length="217" mass="23568">MKKVAVIGATGFVGTQVVNELANRGYAVKAIVRDASKVEQNDKVSAKSIDVNNIDELSEALKGSDAVISTFNAGWTNPNLYNDFLTGSENIEKAVEKAGVKRFITVGGAGSLYIADGVQIVDTPDFPEAYKPGATAARDYLNKIKENSTLDWTFFSPAIEMNQANVGSRTGKYRTSLETPVLNEEGRSILSVEDVAVVLVDELEQNNHIRERFTAAY</sequence>
<organism evidence="2 3">
    <name type="scientific">Chryseobacterium limigenitum</name>
    <dbReference type="NCBI Taxonomy" id="1612149"/>
    <lineage>
        <taxon>Bacteria</taxon>
        <taxon>Pseudomonadati</taxon>
        <taxon>Bacteroidota</taxon>
        <taxon>Flavobacteriia</taxon>
        <taxon>Flavobacteriales</taxon>
        <taxon>Weeksellaceae</taxon>
        <taxon>Chryseobacterium group</taxon>
        <taxon>Chryseobacterium</taxon>
    </lineage>
</organism>
<feature type="domain" description="NAD(P)-binding" evidence="1">
    <location>
        <begin position="8"/>
        <end position="205"/>
    </location>
</feature>
<dbReference type="GO" id="GO:0016646">
    <property type="term" value="F:oxidoreductase activity, acting on the CH-NH group of donors, NAD or NADP as acceptor"/>
    <property type="evidence" value="ECO:0007669"/>
    <property type="project" value="TreeGrafter"/>
</dbReference>
<keyword evidence="3" id="KW-1185">Reference proteome</keyword>
<evidence type="ECO:0000259" key="1">
    <source>
        <dbReference type="Pfam" id="PF13460"/>
    </source>
</evidence>
<dbReference type="InterPro" id="IPR036291">
    <property type="entry name" value="NAD(P)-bd_dom_sf"/>
</dbReference>
<reference evidence="3" key="1">
    <citation type="submission" date="2016-10" db="EMBL/GenBank/DDBJ databases">
        <authorList>
            <person name="Varghese N."/>
            <person name="Submissions S."/>
        </authorList>
    </citation>
    <scope>NUCLEOTIDE SEQUENCE [LARGE SCALE GENOMIC DNA]</scope>
    <source>
        <strain evidence="3">SUR2</strain>
    </source>
</reference>
<dbReference type="RefSeq" id="WP_072411416.1">
    <property type="nucleotide sequence ID" value="NZ_FPKW01000014.1"/>
</dbReference>
<dbReference type="OrthoDB" id="9785372at2"/>
<dbReference type="CDD" id="cd05244">
    <property type="entry name" value="BVR-B_like_SDR_a"/>
    <property type="match status" value="1"/>
</dbReference>
<proteinExistence type="predicted"/>
<dbReference type="InterPro" id="IPR016040">
    <property type="entry name" value="NAD(P)-bd_dom"/>
</dbReference>
<dbReference type="STRING" id="1612149.SAMN05216324_11462"/>
<name>A0A1K2IU39_9FLAO</name>
<evidence type="ECO:0000313" key="3">
    <source>
        <dbReference type="Proteomes" id="UP000182034"/>
    </source>
</evidence>
<gene>
    <name evidence="2" type="ORF">SAMN05216324_11462</name>
</gene>